<gene>
    <name evidence="2" type="ORF">M406DRAFT_354110</name>
</gene>
<organism evidence="2 3">
    <name type="scientific">Cryphonectria parasitica (strain ATCC 38755 / EP155)</name>
    <dbReference type="NCBI Taxonomy" id="660469"/>
    <lineage>
        <taxon>Eukaryota</taxon>
        <taxon>Fungi</taxon>
        <taxon>Dikarya</taxon>
        <taxon>Ascomycota</taxon>
        <taxon>Pezizomycotina</taxon>
        <taxon>Sordariomycetes</taxon>
        <taxon>Sordariomycetidae</taxon>
        <taxon>Diaporthales</taxon>
        <taxon>Cryphonectriaceae</taxon>
        <taxon>Cryphonectria-Endothia species complex</taxon>
        <taxon>Cryphonectria</taxon>
    </lineage>
</organism>
<dbReference type="EMBL" id="MU032344">
    <property type="protein sequence ID" value="KAF3769697.1"/>
    <property type="molecule type" value="Genomic_DNA"/>
</dbReference>
<keyword evidence="3" id="KW-1185">Reference proteome</keyword>
<feature type="region of interest" description="Disordered" evidence="1">
    <location>
        <begin position="23"/>
        <end position="71"/>
    </location>
</feature>
<dbReference type="GeneID" id="63839960"/>
<sequence length="71" mass="7350">MSGITDNAATQAHDLVEQAEIEEQKVQGDDAMIGGVKTTGLEGSAPDGGKQTGGGQKSTLDKVKETLHLKK</sequence>
<protein>
    <submittedName>
        <fullName evidence="2">Uncharacterized protein</fullName>
    </submittedName>
</protein>
<evidence type="ECO:0000313" key="2">
    <source>
        <dbReference type="EMBL" id="KAF3769697.1"/>
    </source>
</evidence>
<proteinExistence type="predicted"/>
<accession>A0A9P5CTI4</accession>
<reference evidence="2" key="1">
    <citation type="journal article" date="2020" name="Phytopathology">
        <title>Genome sequence of the chestnut blight fungus Cryphonectria parasitica EP155: A fundamental resource for an archetypical invasive plant pathogen.</title>
        <authorList>
            <person name="Crouch J.A."/>
            <person name="Dawe A."/>
            <person name="Aerts A."/>
            <person name="Barry K."/>
            <person name="Churchill A.C.L."/>
            <person name="Grimwood J."/>
            <person name="Hillman B."/>
            <person name="Milgroom M.G."/>
            <person name="Pangilinan J."/>
            <person name="Smith M."/>
            <person name="Salamov A."/>
            <person name="Schmutz J."/>
            <person name="Yadav J."/>
            <person name="Grigoriev I.V."/>
            <person name="Nuss D."/>
        </authorList>
    </citation>
    <scope>NUCLEOTIDE SEQUENCE</scope>
    <source>
        <strain evidence="2">EP155</strain>
    </source>
</reference>
<evidence type="ECO:0000256" key="1">
    <source>
        <dbReference type="SAM" id="MobiDB-lite"/>
    </source>
</evidence>
<dbReference type="RefSeq" id="XP_040780658.1">
    <property type="nucleotide sequence ID" value="XM_040922831.1"/>
</dbReference>
<dbReference type="Proteomes" id="UP000803844">
    <property type="component" value="Unassembled WGS sequence"/>
</dbReference>
<name>A0A9P5CTI4_CRYP1</name>
<dbReference type="OrthoDB" id="5211489at2759"/>
<feature type="compositionally biased region" description="Basic and acidic residues" evidence="1">
    <location>
        <begin position="59"/>
        <end position="71"/>
    </location>
</feature>
<dbReference type="AlphaFoldDB" id="A0A9P5CTI4"/>
<comment type="caution">
    <text evidence="2">The sequence shown here is derived from an EMBL/GenBank/DDBJ whole genome shotgun (WGS) entry which is preliminary data.</text>
</comment>
<evidence type="ECO:0000313" key="3">
    <source>
        <dbReference type="Proteomes" id="UP000803844"/>
    </source>
</evidence>